<keyword evidence="4" id="KW-0812">Transmembrane</keyword>
<dbReference type="AlphaFoldDB" id="A0A2T8FCI1"/>
<dbReference type="EMBL" id="QDGZ01000003">
    <property type="protein sequence ID" value="PVG83417.1"/>
    <property type="molecule type" value="Genomic_DNA"/>
</dbReference>
<evidence type="ECO:0000259" key="5">
    <source>
        <dbReference type="Pfam" id="PF13490"/>
    </source>
</evidence>
<keyword evidence="4" id="KW-1133">Transmembrane helix</keyword>
<sequence>MTCPHARDAGAYVLGALAPTERLAFERHLSECDDCARSVRELAGLPGLLGRVDASLLEHAMAGQPPVPATLLPALCREVRRARRRRTLVAAGLGAAAAALVAAVVLPLAGLPPGDEDAGPTASPSSTAPSSPSSTATPRAMRPIGEVPVRALVTLEQVTWGTRLALECTYDPGSVEYGLPEAVDYLLVVRTRDGRTERVGSWRSVGGRTMRLAAATAADTDEIASVEVRTPDGRVVLKLPA</sequence>
<accession>A0A2T8FCI1</accession>
<keyword evidence="2" id="KW-0804">Transcription</keyword>
<feature type="region of interest" description="Disordered" evidence="3">
    <location>
        <begin position="115"/>
        <end position="143"/>
    </location>
</feature>
<dbReference type="OrthoDB" id="5242431at2"/>
<proteinExistence type="predicted"/>
<dbReference type="InterPro" id="IPR041916">
    <property type="entry name" value="Anti_sigma_zinc_sf"/>
</dbReference>
<feature type="domain" description="Putative zinc-finger" evidence="5">
    <location>
        <begin position="10"/>
        <end position="36"/>
    </location>
</feature>
<feature type="compositionally biased region" description="Low complexity" evidence="3">
    <location>
        <begin position="120"/>
        <end position="138"/>
    </location>
</feature>
<keyword evidence="1" id="KW-0805">Transcription regulation</keyword>
<dbReference type="Proteomes" id="UP000246018">
    <property type="component" value="Unassembled WGS sequence"/>
</dbReference>
<name>A0A2T8FCI1_9ACTN</name>
<comment type="caution">
    <text evidence="6">The sequence shown here is derived from an EMBL/GenBank/DDBJ whole genome shotgun (WGS) entry which is preliminary data.</text>
</comment>
<dbReference type="InterPro" id="IPR027383">
    <property type="entry name" value="Znf_put"/>
</dbReference>
<keyword evidence="4" id="KW-0472">Membrane</keyword>
<evidence type="ECO:0000313" key="6">
    <source>
        <dbReference type="EMBL" id="PVG83417.1"/>
    </source>
</evidence>
<evidence type="ECO:0000256" key="4">
    <source>
        <dbReference type="SAM" id="Phobius"/>
    </source>
</evidence>
<organism evidence="6 7">
    <name type="scientific">Nocardioides gansuensis</name>
    <dbReference type="NCBI Taxonomy" id="2138300"/>
    <lineage>
        <taxon>Bacteria</taxon>
        <taxon>Bacillati</taxon>
        <taxon>Actinomycetota</taxon>
        <taxon>Actinomycetes</taxon>
        <taxon>Propionibacteriales</taxon>
        <taxon>Nocardioidaceae</taxon>
        <taxon>Nocardioides</taxon>
    </lineage>
</organism>
<gene>
    <name evidence="6" type="ORF">DDE18_09010</name>
</gene>
<evidence type="ECO:0000256" key="1">
    <source>
        <dbReference type="ARBA" id="ARBA00023015"/>
    </source>
</evidence>
<keyword evidence="7" id="KW-1185">Reference proteome</keyword>
<dbReference type="Pfam" id="PF13490">
    <property type="entry name" value="zf-HC2"/>
    <property type="match status" value="1"/>
</dbReference>
<evidence type="ECO:0000313" key="7">
    <source>
        <dbReference type="Proteomes" id="UP000246018"/>
    </source>
</evidence>
<evidence type="ECO:0000256" key="2">
    <source>
        <dbReference type="ARBA" id="ARBA00023163"/>
    </source>
</evidence>
<reference evidence="6 7" key="1">
    <citation type="submission" date="2018-04" db="EMBL/GenBank/DDBJ databases">
        <title>Genome of Nocardioides gansuensis WSJ-1.</title>
        <authorList>
            <person name="Wu S."/>
            <person name="Wang G."/>
        </authorList>
    </citation>
    <scope>NUCLEOTIDE SEQUENCE [LARGE SCALE GENOMIC DNA]</scope>
    <source>
        <strain evidence="6 7">WSJ-1</strain>
    </source>
</reference>
<evidence type="ECO:0000256" key="3">
    <source>
        <dbReference type="SAM" id="MobiDB-lite"/>
    </source>
</evidence>
<dbReference type="Gene3D" id="1.10.10.1320">
    <property type="entry name" value="Anti-sigma factor, zinc-finger domain"/>
    <property type="match status" value="1"/>
</dbReference>
<dbReference type="RefSeq" id="WP_116571896.1">
    <property type="nucleotide sequence ID" value="NZ_QDGZ01000003.1"/>
</dbReference>
<protein>
    <submittedName>
        <fullName evidence="6">Anti-sigma factor</fullName>
    </submittedName>
</protein>
<feature type="transmembrane region" description="Helical" evidence="4">
    <location>
        <begin position="87"/>
        <end position="109"/>
    </location>
</feature>